<evidence type="ECO:0000256" key="4">
    <source>
        <dbReference type="ARBA" id="ARBA00022741"/>
    </source>
</evidence>
<keyword evidence="3 8" id="KW-0812">Transmembrane</keyword>
<evidence type="ECO:0000256" key="7">
    <source>
        <dbReference type="ARBA" id="ARBA00023136"/>
    </source>
</evidence>
<evidence type="ECO:0000259" key="9">
    <source>
        <dbReference type="PROSITE" id="PS50893"/>
    </source>
</evidence>
<keyword evidence="2" id="KW-1003">Cell membrane</keyword>
<evidence type="ECO:0000256" key="3">
    <source>
        <dbReference type="ARBA" id="ARBA00022692"/>
    </source>
</evidence>
<dbReference type="CDD" id="cd03219">
    <property type="entry name" value="ABC_Mj1267_LivG_branched"/>
    <property type="match status" value="1"/>
</dbReference>
<accession>A0A6J6V4M4</accession>
<keyword evidence="5" id="KW-0067">ATP-binding</keyword>
<feature type="domain" description="ABC transporter" evidence="9">
    <location>
        <begin position="341"/>
        <end position="588"/>
    </location>
</feature>
<dbReference type="SMART" id="SM00382">
    <property type="entry name" value="AAA"/>
    <property type="match status" value="1"/>
</dbReference>
<dbReference type="PROSITE" id="PS00211">
    <property type="entry name" value="ABC_TRANSPORTER_1"/>
    <property type="match status" value="1"/>
</dbReference>
<proteinExistence type="predicted"/>
<dbReference type="InterPro" id="IPR003439">
    <property type="entry name" value="ABC_transporter-like_ATP-bd"/>
</dbReference>
<dbReference type="SUPFAM" id="SSF52540">
    <property type="entry name" value="P-loop containing nucleoside triphosphate hydrolases"/>
    <property type="match status" value="1"/>
</dbReference>
<dbReference type="EMBL" id="CAEZYY010000038">
    <property type="protein sequence ID" value="CAB4766118.1"/>
    <property type="molecule type" value="Genomic_DNA"/>
</dbReference>
<dbReference type="InterPro" id="IPR017871">
    <property type="entry name" value="ABC_transporter-like_CS"/>
</dbReference>
<reference evidence="11" key="1">
    <citation type="submission" date="2020-05" db="EMBL/GenBank/DDBJ databases">
        <authorList>
            <person name="Chiriac C."/>
            <person name="Salcher M."/>
            <person name="Ghai R."/>
            <person name="Kavagutti S V."/>
        </authorList>
    </citation>
    <scope>NUCLEOTIDE SEQUENCE</scope>
</reference>
<dbReference type="PANTHER" id="PTHR30482:SF20">
    <property type="entry name" value="HIGH-AFFINITY BRANCHED-CHAIN AMINO ACID TRANSPORT SYSTEM PERMEASE PROTEIN LIVM"/>
    <property type="match status" value="1"/>
</dbReference>
<dbReference type="InterPro" id="IPR043428">
    <property type="entry name" value="LivM-like"/>
</dbReference>
<dbReference type="Pfam" id="PF00005">
    <property type="entry name" value="ABC_tran"/>
    <property type="match status" value="1"/>
</dbReference>
<keyword evidence="4" id="KW-0547">Nucleotide-binding</keyword>
<evidence type="ECO:0000256" key="2">
    <source>
        <dbReference type="ARBA" id="ARBA00022475"/>
    </source>
</evidence>
<dbReference type="InterPro" id="IPR027417">
    <property type="entry name" value="P-loop_NTPase"/>
</dbReference>
<dbReference type="CDD" id="cd06581">
    <property type="entry name" value="TM_PBP1_LivM_like"/>
    <property type="match status" value="1"/>
</dbReference>
<protein>
    <submittedName>
        <fullName evidence="11">Unannotated protein</fullName>
    </submittedName>
</protein>
<organism evidence="11">
    <name type="scientific">freshwater metagenome</name>
    <dbReference type="NCBI Taxonomy" id="449393"/>
    <lineage>
        <taxon>unclassified sequences</taxon>
        <taxon>metagenomes</taxon>
        <taxon>ecological metagenomes</taxon>
    </lineage>
</organism>
<dbReference type="AlphaFoldDB" id="A0A6J6V4M4"/>
<evidence type="ECO:0000256" key="1">
    <source>
        <dbReference type="ARBA" id="ARBA00004651"/>
    </source>
</evidence>
<feature type="transmembrane region" description="Helical" evidence="8">
    <location>
        <begin position="216"/>
        <end position="248"/>
    </location>
</feature>
<feature type="transmembrane region" description="Helical" evidence="8">
    <location>
        <begin position="55"/>
        <end position="75"/>
    </location>
</feature>
<dbReference type="PANTHER" id="PTHR30482">
    <property type="entry name" value="HIGH-AFFINITY BRANCHED-CHAIN AMINO ACID TRANSPORT SYSTEM PERMEASE"/>
    <property type="match status" value="1"/>
</dbReference>
<dbReference type="GO" id="GO:0015658">
    <property type="term" value="F:branched-chain amino acid transmembrane transporter activity"/>
    <property type="evidence" value="ECO:0007669"/>
    <property type="project" value="InterPro"/>
</dbReference>
<dbReference type="GO" id="GO:0005524">
    <property type="term" value="F:ATP binding"/>
    <property type="evidence" value="ECO:0007669"/>
    <property type="project" value="UniProtKB-KW"/>
</dbReference>
<name>A0A6J6V4M4_9ZZZZ</name>
<sequence length="588" mass="62816">MGLSMNIVNQMVLFSIFALSLNILMGFAGQASIAHAAFGAVGGYTAGVLGATHHWSFPAAVVVAFILSGVIGVLVSLPALRLPNEFVILLTLAFAYIVASTVISIDALGGQYGLQGLGDISLFGKKFVSPSEVFILLVVIGVIVFLACWRLGESSFGRVLKGIREDELATKALGKHTVGFKVVAFGTTSAVAGLGGALFVFYYQQVSPQQWTLNQAIAMIAMVVLGGTGNLIGSVLGAVVITASTPILENVVHINPSRATFAQMIIYGAALVLFMMYRPEGILRERHGRLRAAGKGYVEASITPLGVGNGGAENQQEWKKLLDRVATTTVQRPAGDGVTALKVRGLVKHFGGIKAVNGVDLDLPLGKVTALIGPNGAGKSTLFGLFTGFISADQGVIEYRGQSLRGMRPDQIAKLGVVRSFQDTRLFRQMTALENVMSAVPGQSGESLLSLYFLPWKVRASNRSAKAIALDQLRIVGMDRHANTLCADLAHGEQKLVAIARALATGAEVLLLDEPTSGVDEQWMHHVAETIKRLPEIGKTVCIVEHNLAFLERLQANCYFLESGSVRTHGSLRELMENEDLRKAYFAV</sequence>
<evidence type="ECO:0000256" key="6">
    <source>
        <dbReference type="ARBA" id="ARBA00022989"/>
    </source>
</evidence>
<dbReference type="EMBL" id="CAFBQP010000027">
    <property type="protein sequence ID" value="CAB5059636.1"/>
    <property type="molecule type" value="Genomic_DNA"/>
</dbReference>
<evidence type="ECO:0000256" key="5">
    <source>
        <dbReference type="ARBA" id="ARBA00022840"/>
    </source>
</evidence>
<keyword evidence="6 8" id="KW-1133">Transmembrane helix</keyword>
<dbReference type="PROSITE" id="PS50893">
    <property type="entry name" value="ABC_TRANSPORTER_2"/>
    <property type="match status" value="1"/>
</dbReference>
<feature type="transmembrane region" description="Helical" evidence="8">
    <location>
        <begin position="87"/>
        <end position="113"/>
    </location>
</feature>
<evidence type="ECO:0000313" key="11">
    <source>
        <dbReference type="EMBL" id="CAB4766118.1"/>
    </source>
</evidence>
<dbReference type="Pfam" id="PF02653">
    <property type="entry name" value="BPD_transp_2"/>
    <property type="match status" value="1"/>
</dbReference>
<keyword evidence="7 8" id="KW-0472">Membrane</keyword>
<dbReference type="InterPro" id="IPR003593">
    <property type="entry name" value="AAA+_ATPase"/>
</dbReference>
<feature type="transmembrane region" description="Helical" evidence="8">
    <location>
        <begin position="133"/>
        <end position="152"/>
    </location>
</feature>
<dbReference type="Gene3D" id="3.40.50.300">
    <property type="entry name" value="P-loop containing nucleotide triphosphate hydrolases"/>
    <property type="match status" value="1"/>
</dbReference>
<dbReference type="EMBL" id="CAEZXX010000009">
    <property type="protein sequence ID" value="CAB4695324.1"/>
    <property type="molecule type" value="Genomic_DNA"/>
</dbReference>
<comment type="subcellular location">
    <subcellularLocation>
        <location evidence="1">Cell membrane</location>
        <topology evidence="1">Multi-pass membrane protein</topology>
    </subcellularLocation>
</comment>
<feature type="transmembrane region" description="Helical" evidence="8">
    <location>
        <begin position="182"/>
        <end position="204"/>
    </location>
</feature>
<feature type="transmembrane region" description="Helical" evidence="8">
    <location>
        <begin position="260"/>
        <end position="277"/>
    </location>
</feature>
<dbReference type="EMBL" id="CAFBLR010000020">
    <property type="protein sequence ID" value="CAB4863701.1"/>
    <property type="molecule type" value="Genomic_DNA"/>
</dbReference>
<dbReference type="GO" id="GO:0005886">
    <property type="term" value="C:plasma membrane"/>
    <property type="evidence" value="ECO:0007669"/>
    <property type="project" value="UniProtKB-SubCell"/>
</dbReference>
<evidence type="ECO:0000313" key="13">
    <source>
        <dbReference type="EMBL" id="CAB5059636.1"/>
    </source>
</evidence>
<dbReference type="GO" id="GO:0016887">
    <property type="term" value="F:ATP hydrolysis activity"/>
    <property type="evidence" value="ECO:0007669"/>
    <property type="project" value="InterPro"/>
</dbReference>
<evidence type="ECO:0000313" key="12">
    <source>
        <dbReference type="EMBL" id="CAB4863701.1"/>
    </source>
</evidence>
<dbReference type="InterPro" id="IPR001851">
    <property type="entry name" value="ABC_transp_permease"/>
</dbReference>
<gene>
    <name evidence="10" type="ORF">UFOPK2602_00258</name>
    <name evidence="11" type="ORF">UFOPK2806_02107</name>
    <name evidence="12" type="ORF">UFOPK3417_00367</name>
    <name evidence="13" type="ORF">UFOPK4306_00888</name>
</gene>
<evidence type="ECO:0000256" key="8">
    <source>
        <dbReference type="SAM" id="Phobius"/>
    </source>
</evidence>
<evidence type="ECO:0000313" key="10">
    <source>
        <dbReference type="EMBL" id="CAB4695324.1"/>
    </source>
</evidence>